<feature type="transmembrane region" description="Helical" evidence="2">
    <location>
        <begin position="21"/>
        <end position="41"/>
    </location>
</feature>
<protein>
    <submittedName>
        <fullName evidence="3">Uncharacterized protein</fullName>
    </submittedName>
</protein>
<keyword evidence="2" id="KW-0812">Transmembrane</keyword>
<feature type="region of interest" description="Disordered" evidence="1">
    <location>
        <begin position="124"/>
        <end position="160"/>
    </location>
</feature>
<dbReference type="EMBL" id="JAZHXJ010001464">
    <property type="protein sequence ID" value="KAL1844784.1"/>
    <property type="molecule type" value="Genomic_DNA"/>
</dbReference>
<evidence type="ECO:0000313" key="4">
    <source>
        <dbReference type="Proteomes" id="UP001586593"/>
    </source>
</evidence>
<accession>A0ABR3VSZ9</accession>
<evidence type="ECO:0000313" key="3">
    <source>
        <dbReference type="EMBL" id="KAL1844784.1"/>
    </source>
</evidence>
<reference evidence="3 4" key="1">
    <citation type="journal article" date="2024" name="Commun. Biol.">
        <title>Comparative genomic analysis of thermophilic fungi reveals convergent evolutionary adaptations and gene losses.</title>
        <authorList>
            <person name="Steindorff A.S."/>
            <person name="Aguilar-Pontes M.V."/>
            <person name="Robinson A.J."/>
            <person name="Andreopoulos B."/>
            <person name="LaButti K."/>
            <person name="Kuo A."/>
            <person name="Mondo S."/>
            <person name="Riley R."/>
            <person name="Otillar R."/>
            <person name="Haridas S."/>
            <person name="Lipzen A."/>
            <person name="Grimwood J."/>
            <person name="Schmutz J."/>
            <person name="Clum A."/>
            <person name="Reid I.D."/>
            <person name="Moisan M.C."/>
            <person name="Butler G."/>
            <person name="Nguyen T.T.M."/>
            <person name="Dewar K."/>
            <person name="Conant G."/>
            <person name="Drula E."/>
            <person name="Henrissat B."/>
            <person name="Hansel C."/>
            <person name="Singer S."/>
            <person name="Hutchinson M.I."/>
            <person name="de Vries R.P."/>
            <person name="Natvig D.O."/>
            <person name="Powell A.J."/>
            <person name="Tsang A."/>
            <person name="Grigoriev I.V."/>
        </authorList>
    </citation>
    <scope>NUCLEOTIDE SEQUENCE [LARGE SCALE GENOMIC DNA]</scope>
    <source>
        <strain evidence="3 4">ATCC 24622</strain>
    </source>
</reference>
<keyword evidence="4" id="KW-1185">Reference proteome</keyword>
<name>A0ABR3VSZ9_9PEZI</name>
<feature type="transmembrane region" description="Helical" evidence="2">
    <location>
        <begin position="61"/>
        <end position="83"/>
    </location>
</feature>
<evidence type="ECO:0000256" key="2">
    <source>
        <dbReference type="SAM" id="Phobius"/>
    </source>
</evidence>
<keyword evidence="2" id="KW-0472">Membrane</keyword>
<gene>
    <name evidence="3" type="ORF">VTK73DRAFT_1796</name>
</gene>
<comment type="caution">
    <text evidence="3">The sequence shown here is derived from an EMBL/GenBank/DDBJ whole genome shotgun (WGS) entry which is preliminary data.</text>
</comment>
<feature type="compositionally biased region" description="Low complexity" evidence="1">
    <location>
        <begin position="124"/>
        <end position="154"/>
    </location>
</feature>
<proteinExistence type="predicted"/>
<keyword evidence="2" id="KW-1133">Transmembrane helix</keyword>
<sequence>MDISQPAADHSLASSSQFFPLGFPLGSIFSYFSLDLPLAPFAAAKSSTKTLPSLLSADSPFLTLTLALSTELGLGANSSLALLRAWRCDTRRLSTSSQLSLPVLPASARLSASLLVTSWPTTTTAATVPPAREPPWATRARRPSPSTARTAPSTPSAPPS</sequence>
<dbReference type="Proteomes" id="UP001586593">
    <property type="component" value="Unassembled WGS sequence"/>
</dbReference>
<organism evidence="3 4">
    <name type="scientific">Phialemonium thermophilum</name>
    <dbReference type="NCBI Taxonomy" id="223376"/>
    <lineage>
        <taxon>Eukaryota</taxon>
        <taxon>Fungi</taxon>
        <taxon>Dikarya</taxon>
        <taxon>Ascomycota</taxon>
        <taxon>Pezizomycotina</taxon>
        <taxon>Sordariomycetes</taxon>
        <taxon>Sordariomycetidae</taxon>
        <taxon>Cephalothecales</taxon>
        <taxon>Cephalothecaceae</taxon>
        <taxon>Phialemonium</taxon>
    </lineage>
</organism>
<evidence type="ECO:0000256" key="1">
    <source>
        <dbReference type="SAM" id="MobiDB-lite"/>
    </source>
</evidence>